<dbReference type="InterPro" id="IPR003751">
    <property type="entry name" value="CsrA"/>
</dbReference>
<dbReference type="GO" id="GO:1902208">
    <property type="term" value="P:regulation of bacterial-type flagellum assembly"/>
    <property type="evidence" value="ECO:0007669"/>
    <property type="project" value="UniProtKB-UniRule"/>
</dbReference>
<evidence type="ECO:0000256" key="1">
    <source>
        <dbReference type="ARBA" id="ARBA00022490"/>
    </source>
</evidence>
<evidence type="ECO:0000256" key="4">
    <source>
        <dbReference type="HAMAP-Rule" id="MF_00167"/>
    </source>
</evidence>
<dbReference type="Gene3D" id="2.60.40.4380">
    <property type="entry name" value="Translational regulator CsrA"/>
    <property type="match status" value="1"/>
</dbReference>
<comment type="subunit">
    <text evidence="4">Homodimer; the beta-strands of each monomer intercalate to form a hydrophobic core, while the alpha-helices form wings that extend away from the core.</text>
</comment>
<dbReference type="Proteomes" id="UP000322214">
    <property type="component" value="Chromosome"/>
</dbReference>
<dbReference type="PANTHER" id="PTHR34984:SF1">
    <property type="entry name" value="CARBON STORAGE REGULATOR"/>
    <property type="match status" value="1"/>
</dbReference>
<evidence type="ECO:0000313" key="5">
    <source>
        <dbReference type="EMBL" id="QEG24693.1"/>
    </source>
</evidence>
<name>A0A5B9PQV1_9BACT</name>
<gene>
    <name evidence="4" type="primary">csrA</name>
    <name evidence="5" type="ORF">MFFC18_46140</name>
</gene>
<dbReference type="GO" id="GO:0044781">
    <property type="term" value="P:bacterial-type flagellum organization"/>
    <property type="evidence" value="ECO:0007669"/>
    <property type="project" value="UniProtKB-KW"/>
</dbReference>
<evidence type="ECO:0000256" key="3">
    <source>
        <dbReference type="ARBA" id="ARBA00022884"/>
    </source>
</evidence>
<dbReference type="Pfam" id="PF02599">
    <property type="entry name" value="CsrA"/>
    <property type="match status" value="1"/>
</dbReference>
<evidence type="ECO:0000313" key="6">
    <source>
        <dbReference type="Proteomes" id="UP000322214"/>
    </source>
</evidence>
<proteinExistence type="inferred from homology"/>
<sequence>MLVLSRKIEQEVCLPELGVNIKVLNVKGNTVRLGIEAPQDIHILRGELNEIRKEFQTEFEIPTEDLSGFKKQVA</sequence>
<dbReference type="KEGG" id="mff:MFFC18_46140"/>
<dbReference type="GO" id="GO:0045947">
    <property type="term" value="P:negative regulation of translational initiation"/>
    <property type="evidence" value="ECO:0007669"/>
    <property type="project" value="UniProtKB-UniRule"/>
</dbReference>
<dbReference type="GO" id="GO:0048027">
    <property type="term" value="F:mRNA 5'-UTR binding"/>
    <property type="evidence" value="ECO:0007669"/>
    <property type="project" value="UniProtKB-UniRule"/>
</dbReference>
<keyword evidence="4" id="KW-0678">Repressor</keyword>
<accession>A0A5B9PQV1</accession>
<protein>
    <recommendedName>
        <fullName evidence="4">Translational regulator CsrA</fullName>
    </recommendedName>
</protein>
<dbReference type="AlphaFoldDB" id="A0A5B9PQV1"/>
<dbReference type="GO" id="GO:0006402">
    <property type="term" value="P:mRNA catabolic process"/>
    <property type="evidence" value="ECO:0007669"/>
    <property type="project" value="InterPro"/>
</dbReference>
<comment type="similarity">
    <text evidence="4">Belongs to the CsrA/RsmA family.</text>
</comment>
<dbReference type="EMBL" id="CP042912">
    <property type="protein sequence ID" value="QEG24693.1"/>
    <property type="molecule type" value="Genomic_DNA"/>
</dbReference>
<keyword evidence="3 4" id="KW-0694">RNA-binding</keyword>
<dbReference type="RefSeq" id="WP_075083744.1">
    <property type="nucleotide sequence ID" value="NZ_CP042912.1"/>
</dbReference>
<keyword evidence="1 4" id="KW-0963">Cytoplasm</keyword>
<reference evidence="5 6" key="1">
    <citation type="submission" date="2019-08" db="EMBL/GenBank/DDBJ databases">
        <title>Deep-cultivation of Planctomycetes and their phenomic and genomic characterization uncovers novel biology.</title>
        <authorList>
            <person name="Wiegand S."/>
            <person name="Jogler M."/>
            <person name="Boedeker C."/>
            <person name="Pinto D."/>
            <person name="Vollmers J."/>
            <person name="Rivas-Marin E."/>
            <person name="Kohn T."/>
            <person name="Peeters S.H."/>
            <person name="Heuer A."/>
            <person name="Rast P."/>
            <person name="Oberbeckmann S."/>
            <person name="Bunk B."/>
            <person name="Jeske O."/>
            <person name="Meyerdierks A."/>
            <person name="Storesund J.E."/>
            <person name="Kallscheuer N."/>
            <person name="Luecker S."/>
            <person name="Lage O.M."/>
            <person name="Pohl T."/>
            <person name="Merkel B.J."/>
            <person name="Hornburger P."/>
            <person name="Mueller R.-W."/>
            <person name="Bruemmer F."/>
            <person name="Labrenz M."/>
            <person name="Spormann A.M."/>
            <person name="Op den Camp H."/>
            <person name="Overmann J."/>
            <person name="Amann R."/>
            <person name="Jetten M.S.M."/>
            <person name="Mascher T."/>
            <person name="Medema M.H."/>
            <person name="Devos D.P."/>
            <person name="Kaster A.-K."/>
            <person name="Ovreas L."/>
            <person name="Rohde M."/>
            <person name="Galperin M.Y."/>
            <person name="Jogler C."/>
        </authorList>
    </citation>
    <scope>NUCLEOTIDE SEQUENCE [LARGE SCALE GENOMIC DNA]</scope>
    <source>
        <strain evidence="5 6">FC18</strain>
    </source>
</reference>
<keyword evidence="2 4" id="KW-0810">Translation regulation</keyword>
<keyword evidence="6" id="KW-1185">Reference proteome</keyword>
<dbReference type="OrthoDB" id="289081at2"/>
<comment type="subcellular location">
    <subcellularLocation>
        <location evidence="4">Cytoplasm</location>
    </subcellularLocation>
</comment>
<keyword evidence="4" id="KW-1005">Bacterial flagellum biogenesis</keyword>
<dbReference type="InterPro" id="IPR036107">
    <property type="entry name" value="CsrA_sf"/>
</dbReference>
<dbReference type="GO" id="GO:0006109">
    <property type="term" value="P:regulation of carbohydrate metabolic process"/>
    <property type="evidence" value="ECO:0007669"/>
    <property type="project" value="InterPro"/>
</dbReference>
<comment type="function">
    <text evidence="4">A translational regulator that binds mRNA to regulate translation initiation and/or mRNA stability. Usually binds in the 5'-UTR at or near the Shine-Dalgarno sequence preventing ribosome-binding, thus repressing translation. Its main target seems to be the major flagellin gene, while its function is anatagonized by FliW.</text>
</comment>
<dbReference type="SUPFAM" id="SSF117130">
    <property type="entry name" value="CsrA-like"/>
    <property type="match status" value="1"/>
</dbReference>
<dbReference type="GO" id="GO:0005829">
    <property type="term" value="C:cytosol"/>
    <property type="evidence" value="ECO:0007669"/>
    <property type="project" value="TreeGrafter"/>
</dbReference>
<evidence type="ECO:0000256" key="2">
    <source>
        <dbReference type="ARBA" id="ARBA00022845"/>
    </source>
</evidence>
<dbReference type="HAMAP" id="MF_00167">
    <property type="entry name" value="CsrA"/>
    <property type="match status" value="1"/>
</dbReference>
<dbReference type="PANTHER" id="PTHR34984">
    <property type="entry name" value="CARBON STORAGE REGULATOR"/>
    <property type="match status" value="1"/>
</dbReference>
<dbReference type="STRING" id="980251.GCA_001642875_00955"/>
<organism evidence="5 6">
    <name type="scientific">Mariniblastus fucicola</name>
    <dbReference type="NCBI Taxonomy" id="980251"/>
    <lineage>
        <taxon>Bacteria</taxon>
        <taxon>Pseudomonadati</taxon>
        <taxon>Planctomycetota</taxon>
        <taxon>Planctomycetia</taxon>
        <taxon>Pirellulales</taxon>
        <taxon>Pirellulaceae</taxon>
        <taxon>Mariniblastus</taxon>
    </lineage>
</organism>